<evidence type="ECO:0000313" key="2">
    <source>
        <dbReference type="Proteomes" id="UP000035651"/>
    </source>
</evidence>
<reference evidence="1" key="1">
    <citation type="submission" date="2016-06" db="EMBL/GenBank/DDBJ databases">
        <title>Complete Genome Sequence of Pandoraea faecigallinarum DSM-23572.</title>
        <authorList>
            <person name="Yong D."/>
            <person name="Ee R."/>
            <person name="Lim Y.-L."/>
            <person name="Yin W.-F."/>
            <person name="Chan K.-G."/>
        </authorList>
    </citation>
    <scope>NUCLEOTIDE SEQUENCE</scope>
    <source>
        <strain evidence="1">DSM 23572</strain>
    </source>
</reference>
<protein>
    <submittedName>
        <fullName evidence="1">Uncharacterized protein</fullName>
    </submittedName>
</protein>
<dbReference type="STRING" id="656179.AB870_03640"/>
<gene>
    <name evidence="1" type="ORF">AB870_03640</name>
</gene>
<dbReference type="PATRIC" id="fig|656179.3.peg.796"/>
<dbReference type="OrthoDB" id="1093854at2"/>
<accession>A0A0H3WS71</accession>
<organism evidence="1 2">
    <name type="scientific">Pandoraea faecigallinarum</name>
    <dbReference type="NCBI Taxonomy" id="656179"/>
    <lineage>
        <taxon>Bacteria</taxon>
        <taxon>Pseudomonadati</taxon>
        <taxon>Pseudomonadota</taxon>
        <taxon>Betaproteobacteria</taxon>
        <taxon>Burkholderiales</taxon>
        <taxon>Burkholderiaceae</taxon>
        <taxon>Pandoraea</taxon>
    </lineage>
</organism>
<proteinExistence type="predicted"/>
<dbReference type="RefSeq" id="WP_047905363.1">
    <property type="nucleotide sequence ID" value="NZ_CP011807.3"/>
</dbReference>
<sequence length="128" mass="14421">MTQAQPKYKPFDLEAAKAGAALITRDGRAARFVAYVPEEPQTFRVLAHVTGERHTMHFCDNGAFLSGEENRRDLFMAPTKRTVWVNLYRVGEWVEVGSLRAYDTEAEARRYGDAAPKALATLPLEYAE</sequence>
<keyword evidence="2" id="KW-1185">Reference proteome</keyword>
<evidence type="ECO:0000313" key="1">
    <source>
        <dbReference type="EMBL" id="AKM29423.1"/>
    </source>
</evidence>
<name>A0A0H3WS71_9BURK</name>
<dbReference type="Proteomes" id="UP000035651">
    <property type="component" value="Chromosome"/>
</dbReference>
<dbReference type="EMBL" id="CP011807">
    <property type="protein sequence ID" value="AKM29423.1"/>
    <property type="molecule type" value="Genomic_DNA"/>
</dbReference>
<dbReference type="AlphaFoldDB" id="A0A0H3WS71"/>
<dbReference type="KEGG" id="pfg:AB870_03640"/>